<evidence type="ECO:0000256" key="7">
    <source>
        <dbReference type="ARBA" id="ARBA00022840"/>
    </source>
</evidence>
<evidence type="ECO:0000259" key="16">
    <source>
        <dbReference type="Pfam" id="PF05770"/>
    </source>
</evidence>
<dbReference type="GO" id="GO:0032957">
    <property type="term" value="P:inositol trisphosphate metabolic process"/>
    <property type="evidence" value="ECO:0007669"/>
    <property type="project" value="InterPro"/>
</dbReference>
<comment type="catalytic activity">
    <reaction evidence="9">
        <text>1D-myo-inositol 3,4,5,6-tetrakisphosphate + ATP = 1D-myo-inositol 1,3,4,5,6-pentakisphosphate + ADP + H(+)</text>
        <dbReference type="Rhea" id="RHEA:12452"/>
        <dbReference type="ChEBI" id="CHEBI:15378"/>
        <dbReference type="ChEBI" id="CHEBI:30616"/>
        <dbReference type="ChEBI" id="CHEBI:57539"/>
        <dbReference type="ChEBI" id="CHEBI:57733"/>
        <dbReference type="ChEBI" id="CHEBI:456216"/>
        <dbReference type="EC" id="2.7.1.134"/>
    </reaction>
    <physiologicalReaction direction="left-to-right" evidence="9">
        <dbReference type="Rhea" id="RHEA:12453"/>
    </physiologicalReaction>
    <physiologicalReaction direction="right-to-left" evidence="9">
        <dbReference type="Rhea" id="RHEA:12454"/>
    </physiologicalReaction>
</comment>
<dbReference type="FunFam" id="3.30.1490.220:FF:000002">
    <property type="entry name" value="Inositol-tetrakisphosphate 1-kinase"/>
    <property type="match status" value="1"/>
</dbReference>
<dbReference type="GO" id="GO:0052835">
    <property type="term" value="F:inositol-3,4,6-trisphosphate 1-kinase activity"/>
    <property type="evidence" value="ECO:0007669"/>
    <property type="project" value="UniProtKB-ARBA"/>
</dbReference>
<evidence type="ECO:0000313" key="19">
    <source>
        <dbReference type="RefSeq" id="XP_022718604.1"/>
    </source>
</evidence>
<dbReference type="GO" id="GO:0005737">
    <property type="term" value="C:cytoplasm"/>
    <property type="evidence" value="ECO:0007669"/>
    <property type="project" value="TreeGrafter"/>
</dbReference>
<evidence type="ECO:0000256" key="10">
    <source>
        <dbReference type="ARBA" id="ARBA00051312"/>
    </source>
</evidence>
<dbReference type="Proteomes" id="UP000515121">
    <property type="component" value="Unplaced"/>
</dbReference>
<dbReference type="PIRSF" id="PIRSF038186">
    <property type="entry name" value="ITPK"/>
    <property type="match status" value="1"/>
</dbReference>
<evidence type="ECO:0000256" key="5">
    <source>
        <dbReference type="ARBA" id="ARBA00022741"/>
    </source>
</evidence>
<dbReference type="AlphaFoldDB" id="A0A6P5WRD4"/>
<organism evidence="18 19">
    <name type="scientific">Durio zibethinus</name>
    <name type="common">Durian</name>
    <dbReference type="NCBI Taxonomy" id="66656"/>
    <lineage>
        <taxon>Eukaryota</taxon>
        <taxon>Viridiplantae</taxon>
        <taxon>Streptophyta</taxon>
        <taxon>Embryophyta</taxon>
        <taxon>Tracheophyta</taxon>
        <taxon>Spermatophyta</taxon>
        <taxon>Magnoliopsida</taxon>
        <taxon>eudicotyledons</taxon>
        <taxon>Gunneridae</taxon>
        <taxon>Pentapetalae</taxon>
        <taxon>rosids</taxon>
        <taxon>malvids</taxon>
        <taxon>Malvales</taxon>
        <taxon>Malvaceae</taxon>
        <taxon>Helicteroideae</taxon>
        <taxon>Durio</taxon>
    </lineage>
</organism>
<dbReference type="Pfam" id="PF05770">
    <property type="entry name" value="Ins134_P3_kin"/>
    <property type="match status" value="1"/>
</dbReference>
<evidence type="ECO:0000256" key="1">
    <source>
        <dbReference type="ARBA" id="ARBA00009601"/>
    </source>
</evidence>
<feature type="binding site" evidence="14">
    <location>
        <position position="95"/>
    </location>
    <ligand>
        <name>ATP</name>
        <dbReference type="ChEBI" id="CHEBI:30616"/>
    </ligand>
</feature>
<dbReference type="GeneID" id="111276908"/>
<evidence type="ECO:0000256" key="6">
    <source>
        <dbReference type="ARBA" id="ARBA00022777"/>
    </source>
</evidence>
<feature type="binding site" evidence="14">
    <location>
        <position position="60"/>
    </location>
    <ligand>
        <name>1D-myo-inositol 1,3,4-trisphosphate</name>
        <dbReference type="ChEBI" id="CHEBI:58414"/>
    </ligand>
</feature>
<dbReference type="InterPro" id="IPR008656">
    <property type="entry name" value="Inositol_tetrakis-P_1-kinase"/>
</dbReference>
<evidence type="ECO:0000256" key="12">
    <source>
        <dbReference type="ARBA" id="ARBA00051721"/>
    </source>
</evidence>
<evidence type="ECO:0000256" key="4">
    <source>
        <dbReference type="ARBA" id="ARBA00022723"/>
    </source>
</evidence>
<evidence type="ECO:0000256" key="9">
    <source>
        <dbReference type="ARBA" id="ARBA00033645"/>
    </source>
</evidence>
<dbReference type="SUPFAM" id="SSF56059">
    <property type="entry name" value="Glutathione synthetase ATP-binding domain-like"/>
    <property type="match status" value="1"/>
</dbReference>
<keyword evidence="5 13" id="KW-0547">Nucleotide-binding</keyword>
<comment type="function">
    <text evidence="13">Kinase that can phosphorylate various inositol polyphosphate such as Ins(3,4,5,6)P4 or Ins(1,3,4)P3.</text>
</comment>
<protein>
    <recommendedName>
        <fullName evidence="13">Inositol-tetrakisphosphate 1-kinase</fullName>
        <ecNumber evidence="13">2.7.1.134</ecNumber>
    </recommendedName>
</protein>
<keyword evidence="6 13" id="KW-0418">Kinase</keyword>
<comment type="similarity">
    <text evidence="1 13">Belongs to the ITPK1 family.</text>
</comment>
<dbReference type="PANTHER" id="PTHR14217">
    <property type="entry name" value="INOSITOL-TETRAKISPHOSPHATE 1-KINASE"/>
    <property type="match status" value="1"/>
</dbReference>
<dbReference type="RefSeq" id="XP_022718604.1">
    <property type="nucleotide sequence ID" value="XM_022862869.1"/>
</dbReference>
<dbReference type="KEGG" id="dzi:111276908"/>
<evidence type="ECO:0000256" key="14">
    <source>
        <dbReference type="PIRSR" id="PIRSR038186-1"/>
    </source>
</evidence>
<name>A0A6P5WRD4_DURZI</name>
<sequence>MSKLSSKTNQVGYALTPKKEKTFILPSLLSHASKNGVVLTKIDPHKPLIQQGPFDCIIHKLYGSDWIQNLKNFTSQNRDIPIIDSPDSIEVLHNRISMLETVSKLKITNTGVPKQFTVTEVTDLENLKLTFPLIMKPLDADGSETSHKMHLIFDNDGLKNLTPPFVLQEFINHGGVVFKVYVAGEYFRSVKRRSLPDIPDDEMVNLKGSLPFSQVSNLAAAGGGEGCDFEKSQMPPESLVKELVKGLREDLKLNLFNFDVIRDVRNKDNYIVIDINYFPGYAKMPDFESVITDFLWDIVHKEKNGEN</sequence>
<comment type="catalytic activity">
    <reaction evidence="11">
        <text>1D-myo-inositol 1,3,4-trisphosphate + ATP = 1D-myo-inositol 1,3,4,6-tetrakisphosphate + ADP + H(+)</text>
        <dbReference type="Rhea" id="RHEA:20940"/>
        <dbReference type="ChEBI" id="CHEBI:15378"/>
        <dbReference type="ChEBI" id="CHEBI:30616"/>
        <dbReference type="ChEBI" id="CHEBI:57660"/>
        <dbReference type="ChEBI" id="CHEBI:58414"/>
        <dbReference type="ChEBI" id="CHEBI:456216"/>
        <dbReference type="EC" id="2.7.1.159"/>
    </reaction>
    <physiologicalReaction direction="left-to-right" evidence="11">
        <dbReference type="Rhea" id="RHEA:20941"/>
    </physiologicalReaction>
</comment>
<gene>
    <name evidence="19" type="primary">LOC111276908</name>
</gene>
<feature type="binding site" evidence="14">
    <location>
        <position position="276"/>
    </location>
    <ligand>
        <name>1D-myo-inositol 1,3,4-trisphosphate</name>
        <dbReference type="ChEBI" id="CHEBI:58414"/>
    </ligand>
</feature>
<feature type="binding site" evidence="14">
    <location>
        <position position="194"/>
    </location>
    <ligand>
        <name>ATP</name>
        <dbReference type="ChEBI" id="CHEBI:30616"/>
    </ligand>
</feature>
<feature type="binding site" evidence="14">
    <location>
        <position position="19"/>
    </location>
    <ligand>
        <name>1D-myo-inositol 1,3,4-trisphosphate</name>
        <dbReference type="ChEBI" id="CHEBI:58414"/>
    </ligand>
</feature>
<evidence type="ECO:0000256" key="8">
    <source>
        <dbReference type="ARBA" id="ARBA00022842"/>
    </source>
</evidence>
<dbReference type="PANTHER" id="PTHR14217:SF40">
    <property type="entry name" value="INOSITOL-TETRAKISPHOSPHATE 1-KINASE 2"/>
    <property type="match status" value="1"/>
</dbReference>
<feature type="binding site" evidence="14">
    <location>
        <position position="179"/>
    </location>
    <ligand>
        <name>1D-myo-inositol 1,3,4,6-tetrakisphosphate</name>
        <dbReference type="ChEBI" id="CHEBI:57660"/>
    </ligand>
</feature>
<evidence type="ECO:0000259" key="17">
    <source>
        <dbReference type="Pfam" id="PF17927"/>
    </source>
</evidence>
<reference evidence="19" key="1">
    <citation type="submission" date="2025-08" db="UniProtKB">
        <authorList>
            <consortium name="RefSeq"/>
        </authorList>
    </citation>
    <scope>IDENTIFICATION</scope>
    <source>
        <tissue evidence="19">Fruit stalk</tissue>
    </source>
</reference>
<comment type="catalytic activity">
    <reaction evidence="12">
        <text>1D-myo-inositol 3,4,6-trisphosphate + ATP = 1D-myo-inositol 1,3,4,6-tetrakisphosphate + ADP + H(+)</text>
        <dbReference type="Rhea" id="RHEA:70287"/>
        <dbReference type="ChEBI" id="CHEBI:15378"/>
        <dbReference type="ChEBI" id="CHEBI:30616"/>
        <dbReference type="ChEBI" id="CHEBI:57660"/>
        <dbReference type="ChEBI" id="CHEBI:189099"/>
        <dbReference type="ChEBI" id="CHEBI:456216"/>
    </reaction>
    <physiologicalReaction direction="left-to-right" evidence="12">
        <dbReference type="Rhea" id="RHEA:70288"/>
    </physiologicalReaction>
</comment>
<comment type="cofactor">
    <cofactor evidence="13 15">
        <name>Mg(2+)</name>
        <dbReference type="ChEBI" id="CHEBI:18420"/>
    </cofactor>
    <text evidence="13 15">Binds 2 magnesium ions per subunit.</text>
</comment>
<feature type="binding site" evidence="15">
    <location>
        <position position="259"/>
    </location>
    <ligand>
        <name>Mg(2+)</name>
        <dbReference type="ChEBI" id="CHEBI:18420"/>
        <label>1</label>
    </ligand>
</feature>
<keyword evidence="3 13" id="KW-0808">Transferase</keyword>
<keyword evidence="18" id="KW-1185">Reference proteome</keyword>
<keyword evidence="4 13" id="KW-0479">Metal-binding</keyword>
<dbReference type="GO" id="GO:0052725">
    <property type="term" value="F:inositol-1,3,4-trisphosphate 6-kinase activity"/>
    <property type="evidence" value="ECO:0007669"/>
    <property type="project" value="InterPro"/>
</dbReference>
<dbReference type="InterPro" id="IPR040464">
    <property type="entry name" value="InsP(3)kin_ATP-grasp"/>
</dbReference>
<evidence type="ECO:0000256" key="2">
    <source>
        <dbReference type="ARBA" id="ARBA00011245"/>
    </source>
</evidence>
<evidence type="ECO:0000256" key="15">
    <source>
        <dbReference type="PIRSR" id="PIRSR038186-2"/>
    </source>
</evidence>
<feature type="binding site" evidence="14">
    <location>
        <position position="147"/>
    </location>
    <ligand>
        <name>1D-myo-inositol 1,3,4-trisphosphate</name>
        <dbReference type="ChEBI" id="CHEBI:58414"/>
    </ligand>
</feature>
<dbReference type="GO" id="GO:0047325">
    <property type="term" value="F:inositol-3,4,5,6-tetrakisphosphate 1-kinase activity"/>
    <property type="evidence" value="ECO:0007669"/>
    <property type="project" value="UniProtKB-EC"/>
</dbReference>
<dbReference type="Gene3D" id="3.40.50.11370">
    <property type="match status" value="1"/>
</dbReference>
<dbReference type="EC" id="2.7.1.134" evidence="13"/>
<feature type="binding site" evidence="15">
    <location>
        <position position="276"/>
    </location>
    <ligand>
        <name>Mg(2+)</name>
        <dbReference type="ChEBI" id="CHEBI:18420"/>
        <label>2</label>
    </ligand>
</feature>
<accession>A0A6P5WRD4</accession>
<dbReference type="OrthoDB" id="25308at2759"/>
<feature type="domain" description="Inositol-tetrakisphosphate 1-kinase N-terminal" evidence="17">
    <location>
        <begin position="11"/>
        <end position="89"/>
    </location>
</feature>
<dbReference type="InterPro" id="IPR041429">
    <property type="entry name" value="ITPK1_N"/>
</dbReference>
<dbReference type="GO" id="GO:0000287">
    <property type="term" value="F:magnesium ion binding"/>
    <property type="evidence" value="ECO:0007669"/>
    <property type="project" value="InterPro"/>
</dbReference>
<evidence type="ECO:0000256" key="13">
    <source>
        <dbReference type="PIRNR" id="PIRNR038186"/>
    </source>
</evidence>
<feature type="binding site" evidence="14">
    <location>
        <begin position="168"/>
        <end position="179"/>
    </location>
    <ligand>
        <name>ATP</name>
        <dbReference type="ChEBI" id="CHEBI:30616"/>
    </ligand>
</feature>
<proteinExistence type="inferred from homology"/>
<dbReference type="GO" id="GO:0005524">
    <property type="term" value="F:ATP binding"/>
    <property type="evidence" value="ECO:0007669"/>
    <property type="project" value="UniProtKB-KW"/>
</dbReference>
<feature type="binding site" evidence="14">
    <location>
        <position position="280"/>
    </location>
    <ligand>
        <name>1D-myo-inositol 1,3,4-trisphosphate</name>
        <dbReference type="ChEBI" id="CHEBI:58414"/>
    </ligand>
</feature>
<feature type="binding site" evidence="15">
    <location>
        <position position="274"/>
    </location>
    <ligand>
        <name>Mg(2+)</name>
        <dbReference type="ChEBI" id="CHEBI:18420"/>
        <label>2</label>
    </ligand>
</feature>
<feature type="binding site" evidence="14">
    <location>
        <position position="136"/>
    </location>
    <ligand>
        <name>ATP</name>
        <dbReference type="ChEBI" id="CHEBI:30616"/>
    </ligand>
</feature>
<feature type="domain" description="Inositol 1,3,4-trisphosphate 5/6-kinase ATP-grasp" evidence="16">
    <location>
        <begin position="110"/>
        <end position="297"/>
    </location>
</feature>
<comment type="subunit">
    <text evidence="2 13">Monomer.</text>
</comment>
<evidence type="ECO:0000313" key="18">
    <source>
        <dbReference type="Proteomes" id="UP000515121"/>
    </source>
</evidence>
<comment type="catalytic activity">
    <reaction evidence="10">
        <text>1D-myo-inositol 1,3,4-trisphosphate + ATP = 1D-myo-inositol 1,3,4,5-tetrakisphosphate + ADP + H(+)</text>
        <dbReference type="Rhea" id="RHEA:13253"/>
        <dbReference type="ChEBI" id="CHEBI:15378"/>
        <dbReference type="ChEBI" id="CHEBI:30616"/>
        <dbReference type="ChEBI" id="CHEBI:57895"/>
        <dbReference type="ChEBI" id="CHEBI:58414"/>
        <dbReference type="ChEBI" id="CHEBI:456216"/>
        <dbReference type="EC" id="2.7.1.159"/>
    </reaction>
    <physiologicalReaction direction="left-to-right" evidence="10">
        <dbReference type="Rhea" id="RHEA:13254"/>
    </physiologicalReaction>
</comment>
<keyword evidence="8 13" id="KW-0460">Magnesium</keyword>
<evidence type="ECO:0000256" key="11">
    <source>
        <dbReference type="ARBA" id="ARBA00051366"/>
    </source>
</evidence>
<dbReference type="Pfam" id="PF17927">
    <property type="entry name" value="Ins134_P3_kin_N"/>
    <property type="match status" value="1"/>
</dbReference>
<evidence type="ECO:0000256" key="3">
    <source>
        <dbReference type="ARBA" id="ARBA00022679"/>
    </source>
</evidence>
<dbReference type="Gene3D" id="3.30.1490.220">
    <property type="match status" value="1"/>
</dbReference>
<dbReference type="GO" id="GO:0052726">
    <property type="term" value="F:inositol-1,3,4-trisphosphate 5-kinase activity"/>
    <property type="evidence" value="ECO:0007669"/>
    <property type="project" value="InterPro"/>
</dbReference>
<feature type="binding site" evidence="15">
    <location>
        <position position="274"/>
    </location>
    <ligand>
        <name>Mg(2+)</name>
        <dbReference type="ChEBI" id="CHEBI:18420"/>
        <label>1</label>
    </ligand>
</feature>
<keyword evidence="7 13" id="KW-0067">ATP-binding</keyword>